<proteinExistence type="predicted"/>
<dbReference type="NCBIfam" id="NF005988">
    <property type="entry name" value="PRK08099.1"/>
    <property type="match status" value="1"/>
</dbReference>
<keyword evidence="4" id="KW-0808">Transferase</keyword>
<dbReference type="GO" id="GO:0009435">
    <property type="term" value="P:NAD+ biosynthetic process"/>
    <property type="evidence" value="ECO:0007669"/>
    <property type="project" value="InterPro"/>
</dbReference>
<dbReference type="GO" id="GO:0000309">
    <property type="term" value="F:nicotinamide-nucleotide adenylyltransferase activity"/>
    <property type="evidence" value="ECO:0007669"/>
    <property type="project" value="UniProtKB-EC"/>
</dbReference>
<dbReference type="SUPFAM" id="SSF52374">
    <property type="entry name" value="Nucleotidylyl transferase"/>
    <property type="match status" value="1"/>
</dbReference>
<dbReference type="KEGG" id="lrug:AB8B22_03245"/>
<dbReference type="PANTHER" id="PTHR37512">
    <property type="entry name" value="TRIFUNCTIONAL NAD BIOSYNTHESIS/REGULATOR PROTEIN NADR"/>
    <property type="match status" value="1"/>
</dbReference>
<dbReference type="InterPro" id="IPR004821">
    <property type="entry name" value="Cyt_trans-like"/>
</dbReference>
<accession>A0AB39VI78</accession>
<feature type="binding site" evidence="1">
    <location>
        <begin position="115"/>
        <end position="117"/>
    </location>
    <ligand>
        <name>NAD(+)</name>
        <dbReference type="ChEBI" id="CHEBI:57540"/>
        <label>1</label>
    </ligand>
</feature>
<evidence type="ECO:0000259" key="3">
    <source>
        <dbReference type="Pfam" id="PF13521"/>
    </source>
</evidence>
<dbReference type="GO" id="GO:0000166">
    <property type="term" value="F:nucleotide binding"/>
    <property type="evidence" value="ECO:0007669"/>
    <property type="project" value="UniProtKB-KW"/>
</dbReference>
<feature type="binding site" evidence="1">
    <location>
        <begin position="82"/>
        <end position="95"/>
    </location>
    <ligand>
        <name>NAD(+)</name>
        <dbReference type="ChEBI" id="CHEBI:57540"/>
        <label>1</label>
    </ligand>
</feature>
<dbReference type="PANTHER" id="PTHR37512:SF1">
    <property type="entry name" value="NADR_TTD14 AAA DOMAIN-CONTAINING PROTEIN"/>
    <property type="match status" value="1"/>
</dbReference>
<gene>
    <name evidence="4" type="primary">nadR</name>
    <name evidence="4" type="ORF">AB8B22_03245</name>
</gene>
<feature type="binding site" evidence="1">
    <location>
        <begin position="154"/>
        <end position="156"/>
    </location>
    <ligand>
        <name>NAD(+)</name>
        <dbReference type="ChEBI" id="CHEBI:57540"/>
        <label>1</label>
    </ligand>
</feature>
<dbReference type="EC" id="2.7.1.22" evidence="4"/>
<dbReference type="RefSeq" id="WP_369711645.1">
    <property type="nucleotide sequence ID" value="NZ_CP165644.1"/>
</dbReference>
<dbReference type="EMBL" id="CP165644">
    <property type="protein sequence ID" value="XDU67448.1"/>
    <property type="molecule type" value="Genomic_DNA"/>
</dbReference>
<name>A0AB39VI78_9FUSO</name>
<dbReference type="NCBIfam" id="TIGR00125">
    <property type="entry name" value="cyt_tran_rel"/>
    <property type="match status" value="1"/>
</dbReference>
<dbReference type="Pfam" id="PF01467">
    <property type="entry name" value="CTP_transf_like"/>
    <property type="match status" value="1"/>
</dbReference>
<evidence type="ECO:0000259" key="2">
    <source>
        <dbReference type="Pfam" id="PF01467"/>
    </source>
</evidence>
<dbReference type="InterPro" id="IPR052735">
    <property type="entry name" value="NAD_biosynth-regulator"/>
</dbReference>
<dbReference type="InterPro" id="IPR016429">
    <property type="entry name" value="NAD_NadR"/>
</dbReference>
<sequence length="345" mass="40914">MKKTGIIFGKFYPIHMGHVDFIQKASGFVDELYVVVCSDDTRDKKLFEESKMRKMPTIKDRLNFVKGIFKYQNNIKLIHLAEDGIPFYPNGWKLWSERVFEVLLQNDIKVNVIFSNELQDVENYKNNFLTLPNFEKVFNKNLTIQTIDINRDNFPISATEVRNSPYHNWDFMPKPVQEFFTIKVAIIGTPHSGKTTLVHKLSNCYNTNFVEDYKKKYLKKNNLKNLEEKDFNSIAEKYQKKILNSVKSSNKLVFIDTEFCSLQANLMEFKSKENEIINNFIKNEDFELIFYLESEKKTDKIKEFDKNLKEILKKNNKKIVILKLNNNNFTEIYNCCLRYINKMIE</sequence>
<feature type="binding site" evidence="1">
    <location>
        <begin position="8"/>
        <end position="11"/>
    </location>
    <ligand>
        <name>NAD(+)</name>
        <dbReference type="ChEBI" id="CHEBI:57540"/>
        <label>1</label>
    </ligand>
</feature>
<dbReference type="EC" id="2.7.7.1" evidence="4"/>
<feature type="domain" description="Cytidyltransferase-like" evidence="2">
    <location>
        <begin position="7"/>
        <end position="162"/>
    </location>
</feature>
<feature type="domain" description="NadR/Ttd14 AAA" evidence="3">
    <location>
        <begin position="183"/>
        <end position="298"/>
    </location>
</feature>
<feature type="binding site" evidence="1">
    <location>
        <position position="42"/>
    </location>
    <ligand>
        <name>NAD(+)</name>
        <dbReference type="ChEBI" id="CHEBI:57540"/>
        <label>1</label>
    </ligand>
</feature>
<reference evidence="4" key="1">
    <citation type="submission" date="2024-07" db="EMBL/GenBank/DDBJ databases">
        <authorList>
            <person name="Li X.-J."/>
            <person name="Wang X."/>
        </authorList>
    </citation>
    <scope>NUCLEOTIDE SEQUENCE</scope>
    <source>
        <strain evidence="4">HSP-334</strain>
    </source>
</reference>
<organism evidence="4">
    <name type="scientific">Leptotrichia rugosa</name>
    <dbReference type="NCBI Taxonomy" id="3239302"/>
    <lineage>
        <taxon>Bacteria</taxon>
        <taxon>Fusobacteriati</taxon>
        <taxon>Fusobacteriota</taxon>
        <taxon>Fusobacteriia</taxon>
        <taxon>Fusobacteriales</taxon>
        <taxon>Leptotrichiaceae</taxon>
        <taxon>Leptotrichia</taxon>
    </lineage>
</organism>
<dbReference type="InterPro" id="IPR038727">
    <property type="entry name" value="NadR/Ttd14_AAA_dom"/>
</dbReference>
<keyword evidence="4" id="KW-0548">Nucleotidyltransferase</keyword>
<keyword evidence="1" id="KW-0547">Nucleotide-binding</keyword>
<dbReference type="Gene3D" id="3.40.50.620">
    <property type="entry name" value="HUPs"/>
    <property type="match status" value="1"/>
</dbReference>
<evidence type="ECO:0000256" key="1">
    <source>
        <dbReference type="PIRSR" id="PIRSR004776-1"/>
    </source>
</evidence>
<dbReference type="InterPro" id="IPR027417">
    <property type="entry name" value="P-loop_NTPase"/>
</dbReference>
<dbReference type="Pfam" id="PF13521">
    <property type="entry name" value="AAA_28"/>
    <property type="match status" value="1"/>
</dbReference>
<dbReference type="GO" id="GO:0050262">
    <property type="term" value="F:ribosylnicotinamide kinase activity"/>
    <property type="evidence" value="ECO:0007669"/>
    <property type="project" value="UniProtKB-EC"/>
</dbReference>
<dbReference type="PIRSF" id="PIRSF004776">
    <property type="entry name" value="NadR_NMNAT/RNK"/>
    <property type="match status" value="1"/>
</dbReference>
<dbReference type="SUPFAM" id="SSF52540">
    <property type="entry name" value="P-loop containing nucleoside triphosphate hydrolases"/>
    <property type="match status" value="1"/>
</dbReference>
<evidence type="ECO:0000313" key="4">
    <source>
        <dbReference type="EMBL" id="XDU67448.1"/>
    </source>
</evidence>
<dbReference type="AlphaFoldDB" id="A0AB39VI78"/>
<dbReference type="InterPro" id="IPR014729">
    <property type="entry name" value="Rossmann-like_a/b/a_fold"/>
</dbReference>
<dbReference type="Gene3D" id="3.40.50.300">
    <property type="entry name" value="P-loop containing nucleotide triphosphate hydrolases"/>
    <property type="match status" value="1"/>
</dbReference>
<keyword evidence="4" id="KW-0418">Kinase</keyword>
<feature type="binding site" evidence="1">
    <location>
        <position position="15"/>
    </location>
    <ligand>
        <name>NAD(+)</name>
        <dbReference type="ChEBI" id="CHEBI:57540"/>
        <label>1</label>
    </ligand>
</feature>
<protein>
    <submittedName>
        <fullName evidence="4">Multifunctional transcriptional regulator/nicotinamide-nucleotide adenylyltransferase/ribosylnicotinamide kinase NadR</fullName>
        <ecNumber evidence="4">2.7.1.22</ecNumber>
        <ecNumber evidence="4">2.7.7.1</ecNumber>
    </submittedName>
</protein>